<keyword evidence="5" id="KW-1185">Reference proteome</keyword>
<evidence type="ECO:0000256" key="2">
    <source>
        <dbReference type="ARBA" id="ARBA00010846"/>
    </source>
</evidence>
<proteinExistence type="inferred from homology"/>
<dbReference type="SMART" id="SM00225">
    <property type="entry name" value="BTB"/>
    <property type="match status" value="1"/>
</dbReference>
<evidence type="ECO:0000256" key="1">
    <source>
        <dbReference type="ARBA" id="ARBA00004906"/>
    </source>
</evidence>
<dbReference type="PROSITE" id="PS50097">
    <property type="entry name" value="BTB"/>
    <property type="match status" value="1"/>
</dbReference>
<protein>
    <recommendedName>
        <fullName evidence="3">BTB domain-containing protein</fullName>
    </recommendedName>
</protein>
<dbReference type="Gene3D" id="3.30.710.10">
    <property type="entry name" value="Potassium Channel Kv1.1, Chain A"/>
    <property type="match status" value="1"/>
</dbReference>
<feature type="domain" description="BTB" evidence="3">
    <location>
        <begin position="151"/>
        <end position="214"/>
    </location>
</feature>
<dbReference type="InterPro" id="IPR045005">
    <property type="entry name" value="BPM1-6"/>
</dbReference>
<dbReference type="SUPFAM" id="SSF54695">
    <property type="entry name" value="POZ domain"/>
    <property type="match status" value="1"/>
</dbReference>
<dbReference type="AlphaFoldDB" id="A0A8T0TQI5"/>
<name>A0A8T0TQI5_PANVG</name>
<organism evidence="4 5">
    <name type="scientific">Panicum virgatum</name>
    <name type="common">Blackwell switchgrass</name>
    <dbReference type="NCBI Taxonomy" id="38727"/>
    <lineage>
        <taxon>Eukaryota</taxon>
        <taxon>Viridiplantae</taxon>
        <taxon>Streptophyta</taxon>
        <taxon>Embryophyta</taxon>
        <taxon>Tracheophyta</taxon>
        <taxon>Spermatophyta</taxon>
        <taxon>Magnoliopsida</taxon>
        <taxon>Liliopsida</taxon>
        <taxon>Poales</taxon>
        <taxon>Poaceae</taxon>
        <taxon>PACMAD clade</taxon>
        <taxon>Panicoideae</taxon>
        <taxon>Panicodae</taxon>
        <taxon>Paniceae</taxon>
        <taxon>Panicinae</taxon>
        <taxon>Panicum</taxon>
        <taxon>Panicum sect. Hiantes</taxon>
    </lineage>
</organism>
<dbReference type="InterPro" id="IPR011333">
    <property type="entry name" value="SKP1/BTB/POZ_sf"/>
</dbReference>
<comment type="pathway">
    <text evidence="1">Protein modification; protein ubiquitination.</text>
</comment>
<comment type="similarity">
    <text evidence="2">Belongs to the Tdpoz family.</text>
</comment>
<sequence>MTTATIRDDADRCFTSRCIVDGEDCWEIRFRPALFAHGHHYCPALELVFLGGGACAHGVEVSLHGRLVEYQRSGVVPTRESRKVSKIFKHPSDCTFPVFIGRGMGRDSEAPAQLAVECTVTVFRDLKAAIRLPASDMHKDLCKLLRSRVGADVTFTVSSESFAAHKSILAARSPVFRAEFFGEMEEKASRHVEIRGMDAQVFKAMLRFIYTDMVPDEFAGDQPEEPEEAVQGTVIAQHLLVAADRYGLDRLKAMSEQCLSLGVDIGTVASTLALAEQFNCARLKAKCIEFITGGSSKDLDAILATEGYRHVEVSSPSVLTELLKAAHRNK</sequence>
<dbReference type="PANTHER" id="PTHR26379:SF180">
    <property type="entry name" value="TRAF TRANSCRIPTION FACTOR"/>
    <property type="match status" value="1"/>
</dbReference>
<dbReference type="Pfam" id="PF00651">
    <property type="entry name" value="BTB"/>
    <property type="match status" value="1"/>
</dbReference>
<dbReference type="InterPro" id="IPR000210">
    <property type="entry name" value="BTB/POZ_dom"/>
</dbReference>
<gene>
    <name evidence="4" type="ORF">PVAP13_4KG142245</name>
</gene>
<dbReference type="EMBL" id="CM029043">
    <property type="protein sequence ID" value="KAG2611104.1"/>
    <property type="molecule type" value="Genomic_DNA"/>
</dbReference>
<accession>A0A8T0TQI5</accession>
<dbReference type="Pfam" id="PF24570">
    <property type="entry name" value="BACK_BPM_SPOP"/>
    <property type="match status" value="1"/>
</dbReference>
<dbReference type="PANTHER" id="PTHR26379">
    <property type="entry name" value="BTB/POZ AND MATH DOMAIN-CONTAINING PROTEIN 1"/>
    <property type="match status" value="1"/>
</dbReference>
<dbReference type="InterPro" id="IPR056423">
    <property type="entry name" value="BACK_BPM_SPOP"/>
</dbReference>
<evidence type="ECO:0000313" key="5">
    <source>
        <dbReference type="Proteomes" id="UP000823388"/>
    </source>
</evidence>
<evidence type="ECO:0000313" key="4">
    <source>
        <dbReference type="EMBL" id="KAG2611104.1"/>
    </source>
</evidence>
<dbReference type="Proteomes" id="UP000823388">
    <property type="component" value="Chromosome 4K"/>
</dbReference>
<feature type="non-terminal residue" evidence="4">
    <location>
        <position position="330"/>
    </location>
</feature>
<comment type="caution">
    <text evidence="4">The sequence shown here is derived from an EMBL/GenBank/DDBJ whole genome shotgun (WGS) entry which is preliminary data.</text>
</comment>
<dbReference type="GO" id="GO:0016567">
    <property type="term" value="P:protein ubiquitination"/>
    <property type="evidence" value="ECO:0007669"/>
    <property type="project" value="InterPro"/>
</dbReference>
<dbReference type="Gene3D" id="1.25.40.420">
    <property type="match status" value="1"/>
</dbReference>
<evidence type="ECO:0000259" key="3">
    <source>
        <dbReference type="PROSITE" id="PS50097"/>
    </source>
</evidence>
<reference evidence="4" key="1">
    <citation type="submission" date="2020-05" db="EMBL/GenBank/DDBJ databases">
        <title>WGS assembly of Panicum virgatum.</title>
        <authorList>
            <person name="Lovell J.T."/>
            <person name="Jenkins J."/>
            <person name="Shu S."/>
            <person name="Juenger T.E."/>
            <person name="Schmutz J."/>
        </authorList>
    </citation>
    <scope>NUCLEOTIDE SEQUENCE</scope>
    <source>
        <strain evidence="4">AP13</strain>
    </source>
</reference>